<gene>
    <name evidence="1" type="ORF">IMSHALPRED_006397</name>
</gene>
<comment type="caution">
    <text evidence="1">The sequence shown here is derived from an EMBL/GenBank/DDBJ whole genome shotgun (WGS) entry which is preliminary data.</text>
</comment>
<organism evidence="1 2">
    <name type="scientific">Imshaugia aleurites</name>
    <dbReference type="NCBI Taxonomy" id="172621"/>
    <lineage>
        <taxon>Eukaryota</taxon>
        <taxon>Fungi</taxon>
        <taxon>Dikarya</taxon>
        <taxon>Ascomycota</taxon>
        <taxon>Pezizomycotina</taxon>
        <taxon>Lecanoromycetes</taxon>
        <taxon>OSLEUM clade</taxon>
        <taxon>Lecanoromycetidae</taxon>
        <taxon>Lecanorales</taxon>
        <taxon>Lecanorineae</taxon>
        <taxon>Parmeliaceae</taxon>
        <taxon>Imshaugia</taxon>
    </lineage>
</organism>
<dbReference type="EMBL" id="CAJPDT010000038">
    <property type="protein sequence ID" value="CAF9925150.1"/>
    <property type="molecule type" value="Genomic_DNA"/>
</dbReference>
<keyword evidence="2" id="KW-1185">Reference proteome</keyword>
<evidence type="ECO:0000313" key="1">
    <source>
        <dbReference type="EMBL" id="CAF9925150.1"/>
    </source>
</evidence>
<name>A0A8H3ILC6_9LECA</name>
<dbReference type="AlphaFoldDB" id="A0A8H3ILC6"/>
<dbReference type="OrthoDB" id="5354291at2759"/>
<reference evidence="1" key="1">
    <citation type="submission" date="2021-03" db="EMBL/GenBank/DDBJ databases">
        <authorList>
            <person name="Tagirdzhanova G."/>
        </authorList>
    </citation>
    <scope>NUCLEOTIDE SEQUENCE</scope>
</reference>
<evidence type="ECO:0000313" key="2">
    <source>
        <dbReference type="Proteomes" id="UP000664534"/>
    </source>
</evidence>
<protein>
    <submittedName>
        <fullName evidence="1">Uncharacterized protein</fullName>
    </submittedName>
</protein>
<proteinExistence type="predicted"/>
<sequence>MHDNRAFQKTRKLKKSNLGAKMIPLERPLLSAISALLFYASAGISIPSPLNNHVPSDPINITNSTLAAPPGHLHKLTYAPWPAQPYPLPLHPRFGHPELIIIRAYEYHGARPISVPALQDFIDEFRDNLEREHPVPDFVPRLARQSSIDIQSYTMWSIEISEGLLGHRMPTEYALVALDELAAQLGSHGPASVFFSVREGRSTYSYGYLDVKELRGGVWNGSLADGQSSFQAS</sequence>
<accession>A0A8H3ILC6</accession>
<dbReference type="Proteomes" id="UP000664534">
    <property type="component" value="Unassembled WGS sequence"/>
</dbReference>